<feature type="domain" description="Iron-binding zinc finger CDGSH type" evidence="5">
    <location>
        <begin position="7"/>
        <end position="45"/>
    </location>
</feature>
<dbReference type="SMART" id="SM00704">
    <property type="entry name" value="ZnF_CDGSH"/>
    <property type="match status" value="2"/>
</dbReference>
<evidence type="ECO:0000256" key="2">
    <source>
        <dbReference type="ARBA" id="ARBA00022723"/>
    </source>
</evidence>
<accession>A0A385SGW0</accession>
<proteinExistence type="predicted"/>
<keyword evidence="2" id="KW-0479">Metal-binding</keyword>
<gene>
    <name evidence="6" type="ORF">D4L85_10505</name>
</gene>
<dbReference type="InterPro" id="IPR018967">
    <property type="entry name" value="FeS-contain_CDGSH-typ"/>
</dbReference>
<dbReference type="PANTHER" id="PTHR46491:SF3">
    <property type="entry name" value="CDGSH IRON-SULFUR DOMAIN-CONTAINING PROTEIN 3, MITOCHONDRIAL"/>
    <property type="match status" value="1"/>
</dbReference>
<evidence type="ECO:0000259" key="5">
    <source>
        <dbReference type="SMART" id="SM00704"/>
    </source>
</evidence>
<dbReference type="Proteomes" id="UP000266183">
    <property type="component" value="Chromosome"/>
</dbReference>
<dbReference type="GO" id="GO:0005737">
    <property type="term" value="C:cytoplasm"/>
    <property type="evidence" value="ECO:0007669"/>
    <property type="project" value="UniProtKB-ARBA"/>
</dbReference>
<evidence type="ECO:0000313" key="6">
    <source>
        <dbReference type="EMBL" id="AYB30983.1"/>
    </source>
</evidence>
<evidence type="ECO:0000313" key="7">
    <source>
        <dbReference type="Proteomes" id="UP000266183"/>
    </source>
</evidence>
<dbReference type="Pfam" id="PF09360">
    <property type="entry name" value="zf-CDGSH"/>
    <property type="match status" value="2"/>
</dbReference>
<dbReference type="GO" id="GO:0051537">
    <property type="term" value="F:2 iron, 2 sulfur cluster binding"/>
    <property type="evidence" value="ECO:0007669"/>
    <property type="project" value="UniProtKB-KW"/>
</dbReference>
<dbReference type="InterPro" id="IPR052950">
    <property type="entry name" value="CISD"/>
</dbReference>
<dbReference type="RefSeq" id="WP_119754277.1">
    <property type="nucleotide sequence ID" value="NZ_CP032382.1"/>
</dbReference>
<dbReference type="KEGG" id="chk:D4L85_10505"/>
<dbReference type="Gene3D" id="3.40.5.90">
    <property type="entry name" value="CDGSH iron-sulfur domain, mitoNEET-type"/>
    <property type="match status" value="2"/>
</dbReference>
<keyword evidence="7" id="KW-1185">Reference proteome</keyword>
<organism evidence="6 7">
    <name type="scientific">Chryseolinea soli</name>
    <dbReference type="NCBI Taxonomy" id="2321403"/>
    <lineage>
        <taxon>Bacteria</taxon>
        <taxon>Pseudomonadati</taxon>
        <taxon>Bacteroidota</taxon>
        <taxon>Cytophagia</taxon>
        <taxon>Cytophagales</taxon>
        <taxon>Fulvivirgaceae</taxon>
        <taxon>Chryseolinea</taxon>
    </lineage>
</organism>
<evidence type="ECO:0000256" key="4">
    <source>
        <dbReference type="ARBA" id="ARBA00023014"/>
    </source>
</evidence>
<dbReference type="InterPro" id="IPR042216">
    <property type="entry name" value="MitoNEET_CISD"/>
</dbReference>
<keyword evidence="4" id="KW-0411">Iron-sulfur</keyword>
<dbReference type="GO" id="GO:0046872">
    <property type="term" value="F:metal ion binding"/>
    <property type="evidence" value="ECO:0007669"/>
    <property type="project" value="UniProtKB-KW"/>
</dbReference>
<keyword evidence="1" id="KW-0001">2Fe-2S</keyword>
<reference evidence="7" key="1">
    <citation type="submission" date="2018-09" db="EMBL/GenBank/DDBJ databases">
        <title>Chryseolinea sp. KIS68-18 isolated from soil.</title>
        <authorList>
            <person name="Weon H.-Y."/>
            <person name="Kwon S.-W."/>
            <person name="Lee S.A."/>
        </authorList>
    </citation>
    <scope>NUCLEOTIDE SEQUENCE [LARGE SCALE GENOMIC DNA]</scope>
    <source>
        <strain evidence="7">KIS68-18</strain>
    </source>
</reference>
<dbReference type="AlphaFoldDB" id="A0A385SGW0"/>
<evidence type="ECO:0000256" key="1">
    <source>
        <dbReference type="ARBA" id="ARBA00022714"/>
    </source>
</evidence>
<protein>
    <submittedName>
        <fullName evidence="6">CDGSH iron-sulfur domain-containing protein</fullName>
    </submittedName>
</protein>
<feature type="domain" description="Iron-binding zinc finger CDGSH type" evidence="5">
    <location>
        <begin position="46"/>
        <end position="80"/>
    </location>
</feature>
<dbReference type="EMBL" id="CP032382">
    <property type="protein sequence ID" value="AYB30983.1"/>
    <property type="molecule type" value="Genomic_DNA"/>
</dbReference>
<sequence>MENPTTSGPREIELEPGKTYSWCRCGQSKTQPLCDEVSHKATGFEPRRFSVSTKRKVWLCMCKQTKSAPYCDGTHNTLKK</sequence>
<keyword evidence="3" id="KW-0408">Iron</keyword>
<dbReference type="OrthoDB" id="9795032at2"/>
<dbReference type="PANTHER" id="PTHR46491">
    <property type="entry name" value="CDGSH IRON SULFUR DOMAIN PROTEIN HOMOLOG"/>
    <property type="match status" value="1"/>
</dbReference>
<evidence type="ECO:0000256" key="3">
    <source>
        <dbReference type="ARBA" id="ARBA00023004"/>
    </source>
</evidence>
<name>A0A385SGW0_9BACT</name>